<evidence type="ECO:0000256" key="1">
    <source>
        <dbReference type="ARBA" id="ARBA00004496"/>
    </source>
</evidence>
<keyword evidence="3" id="KW-0805">Transcription regulation</keyword>
<dbReference type="SMART" id="SM00448">
    <property type="entry name" value="REC"/>
    <property type="match status" value="1"/>
</dbReference>
<feature type="compositionally biased region" description="Basic and acidic residues" evidence="7">
    <location>
        <begin position="138"/>
        <end position="151"/>
    </location>
</feature>
<dbReference type="Pfam" id="PF04397">
    <property type="entry name" value="LytTR"/>
    <property type="match status" value="1"/>
</dbReference>
<sequence>MNTLIVDDEPLARNELNYLLTQNGHFETIDEAETIAETLEKLLYETYDVIFLDINLMNESGLDLAEKIQKMKQAPYIIFATAHDNFAVKAFELDATDYILKPFEQNRIDQAVERVAAKLNAASLPGKENAEEQTTSEKVGEPVRHQSDRTSDVPIKQPSVLPIEVDERIYVLNQRDIIALSVNNGKTTLHTLSRDYETTEPLNTFAKRLNPTQFLRIHRSTIINQAHIETIEHWFNYTYQVTLTGGLKVQVSRSYMKAFKAAIGLI</sequence>
<evidence type="ECO:0000256" key="4">
    <source>
        <dbReference type="ARBA" id="ARBA00023125"/>
    </source>
</evidence>
<dbReference type="Gene3D" id="3.40.50.2300">
    <property type="match status" value="1"/>
</dbReference>
<evidence type="ECO:0000313" key="10">
    <source>
        <dbReference type="EMBL" id="MEL0539001.1"/>
    </source>
</evidence>
<feature type="domain" description="HTH LytTR-type" evidence="9">
    <location>
        <begin position="161"/>
        <end position="265"/>
    </location>
</feature>
<dbReference type="InterPro" id="IPR007492">
    <property type="entry name" value="LytTR_DNA-bd_dom"/>
</dbReference>
<reference evidence="10 11" key="1">
    <citation type="submission" date="2024-04" db="EMBL/GenBank/DDBJ databases">
        <title>Staphylococcus debuckii a clinical isolate.</title>
        <authorList>
            <person name="Magnan C."/>
            <person name="Plumet L."/>
            <person name="Morsli M."/>
            <person name="Molle V."/>
            <person name="Lavigne J.-P."/>
        </authorList>
    </citation>
    <scope>NUCLEOTIDE SEQUENCE [LARGE SCALE GENOMIC DNA]</scope>
    <source>
        <strain evidence="10 11">NSD001</strain>
    </source>
</reference>
<dbReference type="InterPro" id="IPR001789">
    <property type="entry name" value="Sig_transdc_resp-reg_receiver"/>
</dbReference>
<evidence type="ECO:0000256" key="6">
    <source>
        <dbReference type="PROSITE-ProRule" id="PRU00169"/>
    </source>
</evidence>
<keyword evidence="2 6" id="KW-0597">Phosphoprotein</keyword>
<gene>
    <name evidence="10" type="ORF">AADA34_09790</name>
</gene>
<organism evidence="10 11">
    <name type="scientific">Staphylococcus debuckii</name>
    <dbReference type="NCBI Taxonomy" id="2044912"/>
    <lineage>
        <taxon>Bacteria</taxon>
        <taxon>Bacillati</taxon>
        <taxon>Bacillota</taxon>
        <taxon>Bacilli</taxon>
        <taxon>Bacillales</taxon>
        <taxon>Staphylococcaceae</taxon>
        <taxon>Staphylococcus</taxon>
    </lineage>
</organism>
<dbReference type="PROSITE" id="PS50110">
    <property type="entry name" value="RESPONSE_REGULATORY"/>
    <property type="match status" value="1"/>
</dbReference>
<protein>
    <submittedName>
        <fullName evidence="10">Response regulator transcription factor LytR</fullName>
    </submittedName>
</protein>
<accession>A0ABU9EZS9</accession>
<evidence type="ECO:0000259" key="9">
    <source>
        <dbReference type="PROSITE" id="PS50930"/>
    </source>
</evidence>
<dbReference type="Gene3D" id="2.40.50.1020">
    <property type="entry name" value="LytTr DNA-binding domain"/>
    <property type="match status" value="1"/>
</dbReference>
<feature type="region of interest" description="Disordered" evidence="7">
    <location>
        <begin position="123"/>
        <end position="153"/>
    </location>
</feature>
<feature type="modified residue" description="4-aspartylphosphate" evidence="6">
    <location>
        <position position="53"/>
    </location>
</feature>
<evidence type="ECO:0000256" key="7">
    <source>
        <dbReference type="SAM" id="MobiDB-lite"/>
    </source>
</evidence>
<name>A0ABU9EZS9_9STAP</name>
<evidence type="ECO:0000256" key="5">
    <source>
        <dbReference type="ARBA" id="ARBA00023163"/>
    </source>
</evidence>
<keyword evidence="11" id="KW-1185">Reference proteome</keyword>
<feature type="domain" description="Response regulatory" evidence="8">
    <location>
        <begin position="2"/>
        <end position="116"/>
    </location>
</feature>
<dbReference type="InterPro" id="IPR011006">
    <property type="entry name" value="CheY-like_superfamily"/>
</dbReference>
<dbReference type="Pfam" id="PF00072">
    <property type="entry name" value="Response_reg"/>
    <property type="match status" value="1"/>
</dbReference>
<dbReference type="PANTHER" id="PTHR37299">
    <property type="entry name" value="TRANSCRIPTIONAL REGULATOR-RELATED"/>
    <property type="match status" value="1"/>
</dbReference>
<evidence type="ECO:0000313" key="11">
    <source>
        <dbReference type="Proteomes" id="UP001380601"/>
    </source>
</evidence>
<dbReference type="NCBIfam" id="NF010684">
    <property type="entry name" value="PRK14084.1"/>
    <property type="match status" value="1"/>
</dbReference>
<keyword evidence="5" id="KW-0804">Transcription</keyword>
<dbReference type="Proteomes" id="UP001380601">
    <property type="component" value="Unassembled WGS sequence"/>
</dbReference>
<dbReference type="RefSeq" id="WP_123145389.1">
    <property type="nucleotide sequence ID" value="NZ_CP033460.1"/>
</dbReference>
<dbReference type="PROSITE" id="PS50930">
    <property type="entry name" value="HTH_LYTTR"/>
    <property type="match status" value="1"/>
</dbReference>
<dbReference type="PANTHER" id="PTHR37299:SF1">
    <property type="entry name" value="STAGE 0 SPORULATION PROTEIN A HOMOLOG"/>
    <property type="match status" value="1"/>
</dbReference>
<evidence type="ECO:0000256" key="2">
    <source>
        <dbReference type="ARBA" id="ARBA00022553"/>
    </source>
</evidence>
<dbReference type="EMBL" id="JBBWSC010000012">
    <property type="protein sequence ID" value="MEL0539001.1"/>
    <property type="molecule type" value="Genomic_DNA"/>
</dbReference>
<dbReference type="InterPro" id="IPR046947">
    <property type="entry name" value="LytR-like"/>
</dbReference>
<keyword evidence="4" id="KW-0238">DNA-binding</keyword>
<comment type="subcellular location">
    <subcellularLocation>
        <location evidence="1">Cytoplasm</location>
    </subcellularLocation>
</comment>
<comment type="caution">
    <text evidence="10">The sequence shown here is derived from an EMBL/GenBank/DDBJ whole genome shotgun (WGS) entry which is preliminary data.</text>
</comment>
<evidence type="ECO:0000259" key="8">
    <source>
        <dbReference type="PROSITE" id="PS50110"/>
    </source>
</evidence>
<evidence type="ECO:0000256" key="3">
    <source>
        <dbReference type="ARBA" id="ARBA00023015"/>
    </source>
</evidence>
<dbReference type="SMART" id="SM00850">
    <property type="entry name" value="LytTR"/>
    <property type="match status" value="1"/>
</dbReference>
<dbReference type="SUPFAM" id="SSF52172">
    <property type="entry name" value="CheY-like"/>
    <property type="match status" value="1"/>
</dbReference>
<proteinExistence type="predicted"/>